<proteinExistence type="predicted"/>
<accession>A0AC35TYX5</accession>
<evidence type="ECO:0000313" key="1">
    <source>
        <dbReference type="Proteomes" id="UP000095286"/>
    </source>
</evidence>
<dbReference type="Proteomes" id="UP000095286">
    <property type="component" value="Unplaced"/>
</dbReference>
<reference evidence="2" key="1">
    <citation type="submission" date="2016-11" db="UniProtKB">
        <authorList>
            <consortium name="WormBaseParasite"/>
        </authorList>
    </citation>
    <scope>IDENTIFICATION</scope>
    <source>
        <strain evidence="2">KR3021</strain>
    </source>
</reference>
<protein>
    <submittedName>
        <fullName evidence="2">CX domain-containing protein</fullName>
    </submittedName>
</protein>
<name>A0AC35TYX5_9BILA</name>
<sequence length="238" mass="27450">MSTSNCLYLTVVLLCIITIGASVFAFLHNNWYTIATINHPLGLFGGCFKNQSTIQVNELMNTHTSTILHPFDFCNSYKTNKPHWMKRVFLFTFVVLTCKIMLASLHVTKHICFHRSHRGWGSISTVMFAITIVLKFFNLCVISQGRKQIYVFYRFSIKSTCLNLCRTHYDDGMPHFGLGSSFYLEAMSLGCCLLAFFIFFGYLSNRRKHSIANHCFYDVCDNPRNNLMYTPTNDEFGR</sequence>
<organism evidence="1 2">
    <name type="scientific">Rhabditophanes sp. KR3021</name>
    <dbReference type="NCBI Taxonomy" id="114890"/>
    <lineage>
        <taxon>Eukaryota</taxon>
        <taxon>Metazoa</taxon>
        <taxon>Ecdysozoa</taxon>
        <taxon>Nematoda</taxon>
        <taxon>Chromadorea</taxon>
        <taxon>Rhabditida</taxon>
        <taxon>Tylenchina</taxon>
        <taxon>Panagrolaimomorpha</taxon>
        <taxon>Strongyloidoidea</taxon>
        <taxon>Alloionematidae</taxon>
        <taxon>Rhabditophanes</taxon>
    </lineage>
</organism>
<dbReference type="WBParaSite" id="RSKR_0000598450.1">
    <property type="protein sequence ID" value="RSKR_0000598450.1"/>
    <property type="gene ID" value="RSKR_0000598450"/>
</dbReference>
<evidence type="ECO:0000313" key="2">
    <source>
        <dbReference type="WBParaSite" id="RSKR_0000598450.1"/>
    </source>
</evidence>